<dbReference type="Proteomes" id="UP000492821">
    <property type="component" value="Unassembled WGS sequence"/>
</dbReference>
<reference evidence="3" key="2">
    <citation type="submission" date="2020-10" db="UniProtKB">
        <authorList>
            <consortium name="WormBaseParasite"/>
        </authorList>
    </citation>
    <scope>IDENTIFICATION</scope>
</reference>
<accession>A0A7E4VMW0</accession>
<dbReference type="CDD" id="cd00590">
    <property type="entry name" value="RRM_SF"/>
    <property type="match status" value="1"/>
</dbReference>
<dbReference type="GO" id="GO:0003676">
    <property type="term" value="F:nucleic acid binding"/>
    <property type="evidence" value="ECO:0007669"/>
    <property type="project" value="InterPro"/>
</dbReference>
<feature type="region of interest" description="Disordered" evidence="1">
    <location>
        <begin position="271"/>
        <end position="291"/>
    </location>
</feature>
<feature type="compositionally biased region" description="Basic and acidic residues" evidence="1">
    <location>
        <begin position="139"/>
        <end position="161"/>
    </location>
</feature>
<feature type="compositionally biased region" description="Low complexity" evidence="1">
    <location>
        <begin position="128"/>
        <end position="138"/>
    </location>
</feature>
<feature type="region of interest" description="Disordered" evidence="1">
    <location>
        <begin position="643"/>
        <end position="666"/>
    </location>
</feature>
<proteinExistence type="predicted"/>
<dbReference type="Gene3D" id="3.30.70.330">
    <property type="match status" value="1"/>
</dbReference>
<organism evidence="2 3">
    <name type="scientific">Panagrellus redivivus</name>
    <name type="common">Microworm</name>
    <dbReference type="NCBI Taxonomy" id="6233"/>
    <lineage>
        <taxon>Eukaryota</taxon>
        <taxon>Metazoa</taxon>
        <taxon>Ecdysozoa</taxon>
        <taxon>Nematoda</taxon>
        <taxon>Chromadorea</taxon>
        <taxon>Rhabditida</taxon>
        <taxon>Tylenchina</taxon>
        <taxon>Panagrolaimomorpha</taxon>
        <taxon>Panagrolaimoidea</taxon>
        <taxon>Panagrolaimidae</taxon>
        <taxon>Panagrellus</taxon>
    </lineage>
</organism>
<evidence type="ECO:0000313" key="2">
    <source>
        <dbReference type="Proteomes" id="UP000492821"/>
    </source>
</evidence>
<feature type="compositionally biased region" description="Basic and acidic residues" evidence="1">
    <location>
        <begin position="96"/>
        <end position="111"/>
    </location>
</feature>
<dbReference type="SUPFAM" id="SSF54928">
    <property type="entry name" value="RNA-binding domain, RBD"/>
    <property type="match status" value="1"/>
</dbReference>
<feature type="region of interest" description="Disordered" evidence="1">
    <location>
        <begin position="66"/>
        <end position="187"/>
    </location>
</feature>
<feature type="region of interest" description="Disordered" evidence="1">
    <location>
        <begin position="1"/>
        <end position="27"/>
    </location>
</feature>
<evidence type="ECO:0000256" key="1">
    <source>
        <dbReference type="SAM" id="MobiDB-lite"/>
    </source>
</evidence>
<dbReference type="AlphaFoldDB" id="A0A7E4VMW0"/>
<dbReference type="InterPro" id="IPR012677">
    <property type="entry name" value="Nucleotide-bd_a/b_plait_sf"/>
</dbReference>
<reference evidence="2" key="1">
    <citation type="journal article" date="2013" name="Genetics">
        <title>The draft genome and transcriptome of Panagrellus redivivus are shaped by the harsh demands of a free-living lifestyle.</title>
        <authorList>
            <person name="Srinivasan J."/>
            <person name="Dillman A.R."/>
            <person name="Macchietto M.G."/>
            <person name="Heikkinen L."/>
            <person name="Lakso M."/>
            <person name="Fracchia K.M."/>
            <person name="Antoshechkin I."/>
            <person name="Mortazavi A."/>
            <person name="Wong G."/>
            <person name="Sternberg P.W."/>
        </authorList>
    </citation>
    <scope>NUCLEOTIDE SEQUENCE [LARGE SCALE GENOMIC DNA]</scope>
    <source>
        <strain evidence="2">MT8872</strain>
    </source>
</reference>
<sequence>MATSSPDQLPKADPNVISPFTGQPYPAQSLDERITSFRRWMIRRYPRHFAQTFRTFDLDYEAYLREPSPPKSAGVPSNLTTPTEVENAVVSPNKSNKAESLETDDKKGSKKENRRKRPNSPYEGGWKSRSPSPSSSGRRNSDSRTSRRSRQSDRRRRDSPDRKRHCASPSPDAITTTPPPGAIEHPSMGDLEKLTIQVSNYPTSMTLSQLASILGECGPIRDIKQVRTQGLRLNTAYVQFWLPESVDKVGSVATANRLNVLLPNLAVASAETPKNTPTKNEMTFDDDSDEHSPVPENATECLFLSDVYTAVNRTDSREDYAILARESLLFSVQQSLKDNHGIEHIYPFRQPSLFGRIAVKCATIAKASNLHKYLTNLGHKVTFVPLAEYMKVFLDAFTKPTLQTVSDNYQAFRDGSMSRKKFFELEEASRQKRHDQFLDFLTEMQVCAELAATLKGIPGSKPTTMEPASSVMTPIQKSGGFNFGIKINLGFNAPADVKKPVSVADRVEESMDVVTSDGSQKTTPEMVKKEIKCEDDLFGLEKLFEGDGCAEKPENDKPIKEEVIDGTEKPMENGNINASETATEAKDAPVEVEVRKPMESVNIKGADSKPVETEAPVKPVALESIEDLIASLKPTKTALPIDAISASTPSKSTPYSTPKKTPNPADKATRRLMCEMPYMSNRETNSVLDKLTKLEKLIKTKPGTRKPSNPTVKTLHMFPWKSVVDDAVKEALNKDELMTPFKQILAKEDSRALATDKNYAAEVADRLASSRGR</sequence>
<name>A0A7E4VMW0_PANRE</name>
<feature type="region of interest" description="Disordered" evidence="1">
    <location>
        <begin position="569"/>
        <end position="588"/>
    </location>
</feature>
<dbReference type="WBParaSite" id="Pan_g23047.t1">
    <property type="protein sequence ID" value="Pan_g23047.t1"/>
    <property type="gene ID" value="Pan_g23047"/>
</dbReference>
<protein>
    <submittedName>
        <fullName evidence="3">RRM domain-containing protein</fullName>
    </submittedName>
</protein>
<evidence type="ECO:0000313" key="3">
    <source>
        <dbReference type="WBParaSite" id="Pan_g23047.t1"/>
    </source>
</evidence>
<dbReference type="InterPro" id="IPR035979">
    <property type="entry name" value="RBD_domain_sf"/>
</dbReference>
<feature type="compositionally biased region" description="Polar residues" evidence="1">
    <location>
        <begin position="272"/>
        <end position="281"/>
    </location>
</feature>
<keyword evidence="2" id="KW-1185">Reference proteome</keyword>
<feature type="compositionally biased region" description="Polar residues" evidence="1">
    <location>
        <begin position="75"/>
        <end position="95"/>
    </location>
</feature>
<feature type="compositionally biased region" description="Low complexity" evidence="1">
    <location>
        <begin position="647"/>
        <end position="662"/>
    </location>
</feature>